<evidence type="ECO:0000256" key="2">
    <source>
        <dbReference type="ARBA" id="ARBA00022475"/>
    </source>
</evidence>
<dbReference type="PANTHER" id="PTHR36115">
    <property type="entry name" value="PROLINE-RICH ANTIGEN HOMOLOG-RELATED"/>
    <property type="match status" value="1"/>
</dbReference>
<gene>
    <name evidence="9" type="ORF">AB3X52_10085</name>
</gene>
<feature type="transmembrane region" description="Helical" evidence="7">
    <location>
        <begin position="53"/>
        <end position="72"/>
    </location>
</feature>
<keyword evidence="5 7" id="KW-0472">Membrane</keyword>
<dbReference type="Pfam" id="PF06271">
    <property type="entry name" value="RDD"/>
    <property type="match status" value="1"/>
</dbReference>
<dbReference type="PANTHER" id="PTHR36115:SF6">
    <property type="entry name" value="PROLINE-RICH ANTIGEN HOMOLOG"/>
    <property type="match status" value="1"/>
</dbReference>
<dbReference type="Proteomes" id="UP001556631">
    <property type="component" value="Unassembled WGS sequence"/>
</dbReference>
<keyword evidence="10" id="KW-1185">Reference proteome</keyword>
<evidence type="ECO:0000313" key="10">
    <source>
        <dbReference type="Proteomes" id="UP001556631"/>
    </source>
</evidence>
<dbReference type="InterPro" id="IPR010432">
    <property type="entry name" value="RDD"/>
</dbReference>
<keyword evidence="3 7" id="KW-0812">Transmembrane</keyword>
<evidence type="ECO:0000256" key="3">
    <source>
        <dbReference type="ARBA" id="ARBA00022692"/>
    </source>
</evidence>
<feature type="transmembrane region" description="Helical" evidence="7">
    <location>
        <begin position="106"/>
        <end position="127"/>
    </location>
</feature>
<protein>
    <submittedName>
        <fullName evidence="9">RDD family protein</fullName>
    </submittedName>
</protein>
<feature type="compositionally biased region" description="Pro residues" evidence="6">
    <location>
        <begin position="21"/>
        <end position="35"/>
    </location>
</feature>
<evidence type="ECO:0000256" key="6">
    <source>
        <dbReference type="SAM" id="MobiDB-lite"/>
    </source>
</evidence>
<dbReference type="InterPro" id="IPR051791">
    <property type="entry name" value="Pra-immunoreactive"/>
</dbReference>
<accession>A0ABV3T148</accession>
<evidence type="ECO:0000256" key="5">
    <source>
        <dbReference type="ARBA" id="ARBA00023136"/>
    </source>
</evidence>
<evidence type="ECO:0000259" key="8">
    <source>
        <dbReference type="Pfam" id="PF06271"/>
    </source>
</evidence>
<feature type="region of interest" description="Disordered" evidence="6">
    <location>
        <begin position="1"/>
        <end position="35"/>
    </location>
</feature>
<reference evidence="9 10" key="1">
    <citation type="submission" date="2024-07" db="EMBL/GenBank/DDBJ databases">
        <authorList>
            <person name="Lee S."/>
            <person name="Kang M."/>
        </authorList>
    </citation>
    <scope>NUCLEOTIDE SEQUENCE [LARGE SCALE GENOMIC DNA]</scope>
    <source>
        <strain evidence="9 10">DS6</strain>
    </source>
</reference>
<evidence type="ECO:0000256" key="1">
    <source>
        <dbReference type="ARBA" id="ARBA00004651"/>
    </source>
</evidence>
<organism evidence="9 10">
    <name type="scientific">Nocardioides eburneus</name>
    <dbReference type="NCBI Taxonomy" id="3231482"/>
    <lineage>
        <taxon>Bacteria</taxon>
        <taxon>Bacillati</taxon>
        <taxon>Actinomycetota</taxon>
        <taxon>Actinomycetes</taxon>
        <taxon>Propionibacteriales</taxon>
        <taxon>Nocardioidaceae</taxon>
        <taxon>Nocardioides</taxon>
    </lineage>
</organism>
<keyword evidence="2" id="KW-1003">Cell membrane</keyword>
<evidence type="ECO:0000313" key="9">
    <source>
        <dbReference type="EMBL" id="MEX0427968.1"/>
    </source>
</evidence>
<evidence type="ECO:0000256" key="7">
    <source>
        <dbReference type="SAM" id="Phobius"/>
    </source>
</evidence>
<sequence>MSHYGTPPDPFSTPAQNQPYGAPPPPPPGYGTPPGYPAPPVAAGRYAHWGQRLGAFLIDGLLGAIAAAPVWIGEIMIAAGQKTETMDFGGGETYEYSYVPDGVRHAALALILLGVLTSLAFGVWNIMLKQGRTGYSIGKGVLGIKLVKESTGRPVGPWLALGRQILHILDELPCYLGFLWPLWDQKRQTFADKVVGTVVIVEKK</sequence>
<dbReference type="RefSeq" id="WP_367993849.1">
    <property type="nucleotide sequence ID" value="NZ_JBFPJR010000014.1"/>
</dbReference>
<proteinExistence type="predicted"/>
<comment type="caution">
    <text evidence="9">The sequence shown here is derived from an EMBL/GenBank/DDBJ whole genome shotgun (WGS) entry which is preliminary data.</text>
</comment>
<name>A0ABV3T148_9ACTN</name>
<comment type="subcellular location">
    <subcellularLocation>
        <location evidence="1">Cell membrane</location>
        <topology evidence="1">Multi-pass membrane protein</topology>
    </subcellularLocation>
</comment>
<dbReference type="EMBL" id="JBFPJR010000014">
    <property type="protein sequence ID" value="MEX0427968.1"/>
    <property type="molecule type" value="Genomic_DNA"/>
</dbReference>
<feature type="domain" description="RDD" evidence="8">
    <location>
        <begin position="46"/>
        <end position="195"/>
    </location>
</feature>
<keyword evidence="4 7" id="KW-1133">Transmembrane helix</keyword>
<evidence type="ECO:0000256" key="4">
    <source>
        <dbReference type="ARBA" id="ARBA00022989"/>
    </source>
</evidence>